<dbReference type="GO" id="GO:0006310">
    <property type="term" value="P:DNA recombination"/>
    <property type="evidence" value="ECO:0007669"/>
    <property type="project" value="UniProtKB-KW"/>
</dbReference>
<evidence type="ECO:0000313" key="3">
    <source>
        <dbReference type="EMBL" id="TEB09810.1"/>
    </source>
</evidence>
<sequence>MTSLSLQLNTAYCDRLRNSIQPQSRTWITRSKLKQPTLASRTTLRGQVLTKSTTRPRPYPLTRTLILSPHRPHVLARDRLRVWIPWCARNQLDTDGTPINLAASDLERIREVLCEAWAVSTMEVYGSGLLTFHVFCDIRKLTERERVPARQVVIAAFISDLAGTYASSTIRNYVFGVRAWHVLHGVRWDMRLEEIESLLKAAKRLAPPSSKRKKRQPFTVDYITTLRCGLNLENDPLHAAVFACLTTTFYTAGRLGEFTVKALKGANSFSPEIHVKPTDVRVETDERGLKSTVFFIPRTKVAQSGEEISWSKQDGLTDPNAALQHHMTTNRPPPDGPLFAYRVNKKQMKPLTKAKFIEVIHAAADEAGLEHLQGHGIRIGSTLEYLLRGVPFDVMKVKGRWASDAFQTYLRKHAQILAPYMQARSHQHEEFTRIVMPPVRS</sequence>
<dbReference type="OrthoDB" id="3266428at2759"/>
<keyword evidence="4" id="KW-1185">Reference proteome</keyword>
<reference evidence="3 4" key="1">
    <citation type="journal article" date="2019" name="Nat. Ecol. Evol.">
        <title>Megaphylogeny resolves global patterns of mushroom evolution.</title>
        <authorList>
            <person name="Varga T."/>
            <person name="Krizsan K."/>
            <person name="Foldi C."/>
            <person name="Dima B."/>
            <person name="Sanchez-Garcia M."/>
            <person name="Sanchez-Ramirez S."/>
            <person name="Szollosi G.J."/>
            <person name="Szarkandi J.G."/>
            <person name="Papp V."/>
            <person name="Albert L."/>
            <person name="Andreopoulos W."/>
            <person name="Angelini C."/>
            <person name="Antonin V."/>
            <person name="Barry K.W."/>
            <person name="Bougher N.L."/>
            <person name="Buchanan P."/>
            <person name="Buyck B."/>
            <person name="Bense V."/>
            <person name="Catcheside P."/>
            <person name="Chovatia M."/>
            <person name="Cooper J."/>
            <person name="Damon W."/>
            <person name="Desjardin D."/>
            <person name="Finy P."/>
            <person name="Geml J."/>
            <person name="Haridas S."/>
            <person name="Hughes K."/>
            <person name="Justo A."/>
            <person name="Karasinski D."/>
            <person name="Kautmanova I."/>
            <person name="Kiss B."/>
            <person name="Kocsube S."/>
            <person name="Kotiranta H."/>
            <person name="LaButti K.M."/>
            <person name="Lechner B.E."/>
            <person name="Liimatainen K."/>
            <person name="Lipzen A."/>
            <person name="Lukacs Z."/>
            <person name="Mihaltcheva S."/>
            <person name="Morgado L.N."/>
            <person name="Niskanen T."/>
            <person name="Noordeloos M.E."/>
            <person name="Ohm R.A."/>
            <person name="Ortiz-Santana B."/>
            <person name="Ovrebo C."/>
            <person name="Racz N."/>
            <person name="Riley R."/>
            <person name="Savchenko A."/>
            <person name="Shiryaev A."/>
            <person name="Soop K."/>
            <person name="Spirin V."/>
            <person name="Szebenyi C."/>
            <person name="Tomsovsky M."/>
            <person name="Tulloss R.E."/>
            <person name="Uehling J."/>
            <person name="Grigoriev I.V."/>
            <person name="Vagvolgyi C."/>
            <person name="Papp T."/>
            <person name="Martin F.M."/>
            <person name="Miettinen O."/>
            <person name="Hibbett D.S."/>
            <person name="Nagy L.G."/>
        </authorList>
    </citation>
    <scope>NUCLEOTIDE SEQUENCE [LARGE SCALE GENOMIC DNA]</scope>
    <source>
        <strain evidence="3 4">FP101781</strain>
    </source>
</reference>
<dbReference type="SUPFAM" id="SSF47823">
    <property type="entry name" value="lambda integrase-like, N-terminal domain"/>
    <property type="match status" value="1"/>
</dbReference>
<dbReference type="EMBL" id="QPFP01000489">
    <property type="protein sequence ID" value="TEB09810.1"/>
    <property type="molecule type" value="Genomic_DNA"/>
</dbReference>
<dbReference type="STRING" id="71717.A0A4Y7RM44"/>
<protein>
    <submittedName>
        <fullName evidence="3">DNA breaking-rejoining enzyme</fullName>
    </submittedName>
</protein>
<name>A0A4Y7RM44_COPMI</name>
<dbReference type="InterPro" id="IPR010998">
    <property type="entry name" value="Integrase_recombinase_N"/>
</dbReference>
<dbReference type="InterPro" id="IPR052925">
    <property type="entry name" value="Phage_Integrase-like_Recomb"/>
</dbReference>
<accession>A0A4Y7RM44</accession>
<dbReference type="Gene3D" id="1.10.443.10">
    <property type="entry name" value="Intergrase catalytic core"/>
    <property type="match status" value="1"/>
</dbReference>
<keyword evidence="2" id="KW-0233">DNA recombination</keyword>
<dbReference type="Gene3D" id="1.10.150.130">
    <property type="match status" value="1"/>
</dbReference>
<evidence type="ECO:0000256" key="1">
    <source>
        <dbReference type="ARBA" id="ARBA00023125"/>
    </source>
</evidence>
<dbReference type="PANTHER" id="PTHR34605">
    <property type="entry name" value="PHAGE_INTEGRASE DOMAIN-CONTAINING PROTEIN"/>
    <property type="match status" value="1"/>
</dbReference>
<dbReference type="GO" id="GO:0015074">
    <property type="term" value="P:DNA integration"/>
    <property type="evidence" value="ECO:0007669"/>
    <property type="project" value="InterPro"/>
</dbReference>
<evidence type="ECO:0000256" key="2">
    <source>
        <dbReference type="ARBA" id="ARBA00023172"/>
    </source>
</evidence>
<dbReference type="Proteomes" id="UP000298030">
    <property type="component" value="Unassembled WGS sequence"/>
</dbReference>
<proteinExistence type="predicted"/>
<evidence type="ECO:0000313" key="4">
    <source>
        <dbReference type="Proteomes" id="UP000298030"/>
    </source>
</evidence>
<dbReference type="GO" id="GO:0003677">
    <property type="term" value="F:DNA binding"/>
    <property type="evidence" value="ECO:0007669"/>
    <property type="project" value="UniProtKB-KW"/>
</dbReference>
<dbReference type="AlphaFoldDB" id="A0A4Y7RM44"/>
<gene>
    <name evidence="3" type="ORF">FA13DRAFT_1653392</name>
</gene>
<dbReference type="SUPFAM" id="SSF56349">
    <property type="entry name" value="DNA breaking-rejoining enzymes"/>
    <property type="match status" value="1"/>
</dbReference>
<dbReference type="InterPro" id="IPR011010">
    <property type="entry name" value="DNA_brk_join_enz"/>
</dbReference>
<keyword evidence="1" id="KW-0238">DNA-binding</keyword>
<dbReference type="PANTHER" id="PTHR34605:SF3">
    <property type="entry name" value="P CELL-TYPE AGGLUTINATION PROTEIN MAP4-LIKE-RELATED"/>
    <property type="match status" value="1"/>
</dbReference>
<organism evidence="3 4">
    <name type="scientific">Coprinellus micaceus</name>
    <name type="common">Glistening ink-cap mushroom</name>
    <name type="synonym">Coprinus micaceus</name>
    <dbReference type="NCBI Taxonomy" id="71717"/>
    <lineage>
        <taxon>Eukaryota</taxon>
        <taxon>Fungi</taxon>
        <taxon>Dikarya</taxon>
        <taxon>Basidiomycota</taxon>
        <taxon>Agaricomycotina</taxon>
        <taxon>Agaricomycetes</taxon>
        <taxon>Agaricomycetidae</taxon>
        <taxon>Agaricales</taxon>
        <taxon>Agaricineae</taxon>
        <taxon>Psathyrellaceae</taxon>
        <taxon>Coprinellus</taxon>
    </lineage>
</organism>
<dbReference type="InterPro" id="IPR013762">
    <property type="entry name" value="Integrase-like_cat_sf"/>
</dbReference>
<comment type="caution">
    <text evidence="3">The sequence shown here is derived from an EMBL/GenBank/DDBJ whole genome shotgun (WGS) entry which is preliminary data.</text>
</comment>